<dbReference type="Gene3D" id="3.40.1010.10">
    <property type="entry name" value="Cobalt-precorrin-4 Transmethylase, Domain 1"/>
    <property type="match status" value="1"/>
</dbReference>
<dbReference type="OrthoDB" id="9780707at2"/>
<evidence type="ECO:0000256" key="6">
    <source>
        <dbReference type="ARBA" id="ARBA00022603"/>
    </source>
</evidence>
<evidence type="ECO:0000256" key="8">
    <source>
        <dbReference type="ARBA" id="ARBA00022691"/>
    </source>
</evidence>
<comment type="pathway">
    <text evidence="3">Cofactor biosynthesis; adenosylcobalamin biosynthesis.</text>
</comment>
<feature type="domain" description="Tetrapyrrole methylase" evidence="10">
    <location>
        <begin position="3"/>
        <end position="193"/>
    </location>
</feature>
<dbReference type="SUPFAM" id="SSF53335">
    <property type="entry name" value="S-adenosyl-L-methionine-dependent methyltransferases"/>
    <property type="match status" value="1"/>
</dbReference>
<gene>
    <name evidence="11" type="primary">cbiE</name>
    <name evidence="11" type="ORF">D5R40_08125</name>
</gene>
<proteinExistence type="predicted"/>
<evidence type="ECO:0000313" key="11">
    <source>
        <dbReference type="EMBL" id="RQH48259.1"/>
    </source>
</evidence>
<dbReference type="GO" id="GO:0008276">
    <property type="term" value="F:protein methyltransferase activity"/>
    <property type="evidence" value="ECO:0007669"/>
    <property type="project" value="InterPro"/>
</dbReference>
<dbReference type="CDD" id="cd11644">
    <property type="entry name" value="Precorrin-6Y-MT"/>
    <property type="match status" value="1"/>
</dbReference>
<dbReference type="NCBIfam" id="TIGR02469">
    <property type="entry name" value="CbiT"/>
    <property type="match status" value="1"/>
</dbReference>
<dbReference type="InterPro" id="IPR035996">
    <property type="entry name" value="4pyrrol_Methylase_sf"/>
</dbReference>
<keyword evidence="12" id="KW-1185">Reference proteome</keyword>
<reference evidence="11 12" key="1">
    <citation type="journal article" date="2018" name="ACS Chem. Biol.">
        <title>Ketoreductase domain dysfunction expands chemodiversity: malyngamide biosynthesis in the cyanobacterium Okeania hirsuta.</title>
        <authorList>
            <person name="Moss N.A."/>
            <person name="Leao T."/>
            <person name="Rankin M."/>
            <person name="McCullough T.M."/>
            <person name="Qu P."/>
            <person name="Korobeynikov A."/>
            <person name="Smith J.L."/>
            <person name="Gerwick L."/>
            <person name="Gerwick W.H."/>
        </authorList>
    </citation>
    <scope>NUCLEOTIDE SEQUENCE [LARGE SCALE GENOMIC DNA]</scope>
    <source>
        <strain evidence="11 12">PAB10Feb10-1</strain>
    </source>
</reference>
<keyword evidence="6 11" id="KW-0489">Methyltransferase</keyword>
<dbReference type="InterPro" id="IPR003358">
    <property type="entry name" value="tRNA_(Gua-N-7)_MeTrfase_Trmb"/>
</dbReference>
<dbReference type="RefSeq" id="WP_124146289.1">
    <property type="nucleotide sequence ID" value="NZ_CAWOKI010000149.1"/>
</dbReference>
<evidence type="ECO:0000256" key="7">
    <source>
        <dbReference type="ARBA" id="ARBA00022679"/>
    </source>
</evidence>
<dbReference type="Gene3D" id="3.40.50.150">
    <property type="entry name" value="Vaccinia Virus protein VP39"/>
    <property type="match status" value="1"/>
</dbReference>
<dbReference type="InterPro" id="IPR006365">
    <property type="entry name" value="Cbl_synth_CobL"/>
</dbReference>
<dbReference type="Pfam" id="PF00590">
    <property type="entry name" value="TP_methylase"/>
    <property type="match status" value="1"/>
</dbReference>
<organism evidence="11 12">
    <name type="scientific">Okeania hirsuta</name>
    <dbReference type="NCBI Taxonomy" id="1458930"/>
    <lineage>
        <taxon>Bacteria</taxon>
        <taxon>Bacillati</taxon>
        <taxon>Cyanobacteriota</taxon>
        <taxon>Cyanophyceae</taxon>
        <taxon>Oscillatoriophycideae</taxon>
        <taxon>Oscillatoriales</taxon>
        <taxon>Microcoleaceae</taxon>
        <taxon>Okeania</taxon>
    </lineage>
</organism>
<dbReference type="InterPro" id="IPR050714">
    <property type="entry name" value="Cobalamin_biosynth_MTase"/>
</dbReference>
<dbReference type="NCBIfam" id="TIGR02467">
    <property type="entry name" value="CbiE"/>
    <property type="match status" value="1"/>
</dbReference>
<evidence type="ECO:0000256" key="5">
    <source>
        <dbReference type="ARBA" id="ARBA00022573"/>
    </source>
</evidence>
<sequence length="418" mass="46754">MSINVIGIGLDGVVGLNESVRKIVERATVLVGSDRHLRYFPNHSAEIIVLEDILETIVEIRQHLDIPNSCIVVLTSGDPLFFGLGRLLVTHFPPEKLRFYPHLSSVQLAFSRLKIPWQDAKIISVHGRSMDELIQALQQGIEKIAVLTDHTHTPKAIASLLLSLDLPIDYHFWVCENIGSEDERVQQWSIDEAKQEIFAPLNVVVLLRQSKLANQSVNLANLPWLGIPDNYFFTYDDRPGLMTKREVRVLILAELGLQPGQIIWDIGAGSGSVSVEIARLFSDSTIYAIEKTAAGTSLIEENCRRFQVNNVVSIHGNAPDILHHLRPPHRIFIGGSSGKLRKILGVCGMRMLPGGMIVLAFTSLENLHTALSWAEERKKSDRSWNYRLLQVQLSRSIPIANLTRFTPLNPVNIMIISS</sequence>
<protein>
    <recommendedName>
        <fullName evidence="4">tRNA (guanine(46)-N(7))-methyltransferase</fullName>
        <ecNumber evidence="4">2.1.1.33</ecNumber>
    </recommendedName>
</protein>
<dbReference type="EC" id="2.1.1.33" evidence="4"/>
<dbReference type="InterPro" id="IPR029063">
    <property type="entry name" value="SAM-dependent_MTases_sf"/>
</dbReference>
<evidence type="ECO:0000256" key="2">
    <source>
        <dbReference type="ARBA" id="ARBA00003015"/>
    </source>
</evidence>
<keyword evidence="7 11" id="KW-0808">Transferase</keyword>
<comment type="caution">
    <text evidence="11">The sequence shown here is derived from an EMBL/GenBank/DDBJ whole genome shotgun (WGS) entry which is preliminary data.</text>
</comment>
<evidence type="ECO:0000256" key="3">
    <source>
        <dbReference type="ARBA" id="ARBA00004953"/>
    </source>
</evidence>
<dbReference type="InterPro" id="IPR000878">
    <property type="entry name" value="4pyrrol_Mease"/>
</dbReference>
<dbReference type="GO" id="GO:0008176">
    <property type="term" value="F:tRNA (guanine(46)-N7)-methyltransferase activity"/>
    <property type="evidence" value="ECO:0007669"/>
    <property type="project" value="UniProtKB-EC"/>
</dbReference>
<dbReference type="AlphaFoldDB" id="A0A3N6RLK4"/>
<comment type="function">
    <text evidence="2">Catalyzes the formation of N(7)-methylguanine at position 46 (m7G46) in tRNA.</text>
</comment>
<keyword evidence="9" id="KW-0819">tRNA processing</keyword>
<dbReference type="EMBL" id="RCBY01000031">
    <property type="protein sequence ID" value="RQH48259.1"/>
    <property type="molecule type" value="Genomic_DNA"/>
</dbReference>
<dbReference type="UniPathway" id="UPA00148"/>
<dbReference type="PANTHER" id="PTHR43182:SF1">
    <property type="entry name" value="COBALT-PRECORRIN-7 C(5)-METHYLTRANSFERASE"/>
    <property type="match status" value="1"/>
</dbReference>
<comment type="catalytic activity">
    <reaction evidence="1">
        <text>guanosine(46) in tRNA + S-adenosyl-L-methionine = N(7)-methylguanosine(46) in tRNA + S-adenosyl-L-homocysteine</text>
        <dbReference type="Rhea" id="RHEA:42708"/>
        <dbReference type="Rhea" id="RHEA-COMP:10188"/>
        <dbReference type="Rhea" id="RHEA-COMP:10189"/>
        <dbReference type="ChEBI" id="CHEBI:57856"/>
        <dbReference type="ChEBI" id="CHEBI:59789"/>
        <dbReference type="ChEBI" id="CHEBI:74269"/>
        <dbReference type="ChEBI" id="CHEBI:74480"/>
        <dbReference type="EC" id="2.1.1.33"/>
    </reaction>
</comment>
<keyword evidence="8" id="KW-0949">S-adenosyl-L-methionine</keyword>
<dbReference type="Pfam" id="PF02390">
    <property type="entry name" value="Methyltransf_4"/>
    <property type="match status" value="1"/>
</dbReference>
<dbReference type="InterPro" id="IPR012818">
    <property type="entry name" value="CbiE"/>
</dbReference>
<evidence type="ECO:0000256" key="9">
    <source>
        <dbReference type="ARBA" id="ARBA00022694"/>
    </source>
</evidence>
<dbReference type="PIRSF" id="PIRSF036428">
    <property type="entry name" value="CobL"/>
    <property type="match status" value="1"/>
</dbReference>
<accession>A0A3N6RLK4</accession>
<evidence type="ECO:0000256" key="4">
    <source>
        <dbReference type="ARBA" id="ARBA00011977"/>
    </source>
</evidence>
<dbReference type="Gene3D" id="3.30.950.10">
    <property type="entry name" value="Methyltransferase, Cobalt-precorrin-4 Transmethylase, Domain 2"/>
    <property type="match status" value="1"/>
</dbReference>
<dbReference type="Proteomes" id="UP000269154">
    <property type="component" value="Unassembled WGS sequence"/>
</dbReference>
<evidence type="ECO:0000256" key="1">
    <source>
        <dbReference type="ARBA" id="ARBA00000142"/>
    </source>
</evidence>
<dbReference type="InterPro" id="IPR014777">
    <property type="entry name" value="4pyrrole_Mease_sub1"/>
</dbReference>
<evidence type="ECO:0000313" key="12">
    <source>
        <dbReference type="Proteomes" id="UP000269154"/>
    </source>
</evidence>
<dbReference type="InterPro" id="IPR014008">
    <property type="entry name" value="Cbl_synth_MTase_CbiT"/>
</dbReference>
<dbReference type="InterPro" id="IPR014776">
    <property type="entry name" value="4pyrrole_Mease_sub2"/>
</dbReference>
<dbReference type="GO" id="GO:0009236">
    <property type="term" value="P:cobalamin biosynthetic process"/>
    <property type="evidence" value="ECO:0007669"/>
    <property type="project" value="UniProtKB-UniPathway"/>
</dbReference>
<evidence type="ECO:0000259" key="10">
    <source>
        <dbReference type="Pfam" id="PF00590"/>
    </source>
</evidence>
<name>A0A3N6RLK4_9CYAN</name>
<dbReference type="PANTHER" id="PTHR43182">
    <property type="entry name" value="COBALT-PRECORRIN-6B C(15)-METHYLTRANSFERASE (DECARBOXYLATING)"/>
    <property type="match status" value="1"/>
</dbReference>
<keyword evidence="5" id="KW-0169">Cobalamin biosynthesis</keyword>
<dbReference type="SUPFAM" id="SSF53790">
    <property type="entry name" value="Tetrapyrrole methylase"/>
    <property type="match status" value="1"/>
</dbReference>